<dbReference type="InterPro" id="IPR045598">
    <property type="entry name" value="DUF6457"/>
</dbReference>
<dbReference type="Proteomes" id="UP000380867">
    <property type="component" value="Unassembled WGS sequence"/>
</dbReference>
<comment type="caution">
    <text evidence="2">The sequence shown here is derived from an EMBL/GenBank/DDBJ whole genome shotgun (WGS) entry which is preliminary data.</text>
</comment>
<dbReference type="RefSeq" id="WP_149688424.1">
    <property type="nucleotide sequence ID" value="NZ_SDPQ02000001.1"/>
</dbReference>
<gene>
    <name evidence="2" type="ORF">ESP70_006280</name>
</gene>
<sequence>MADMTLDDWVVTVAAELGIKELDLDTESVLDLAAVAAHAVVRPAAPLTTFLAGLAAGMAGGSESDLKDAIETATALCERVEEADA</sequence>
<feature type="domain" description="DUF6457" evidence="1">
    <location>
        <begin position="3"/>
        <end position="84"/>
    </location>
</feature>
<name>A0A5M4FJU7_9ACTN</name>
<proteinExistence type="predicted"/>
<evidence type="ECO:0000313" key="2">
    <source>
        <dbReference type="EMBL" id="KAA1400331.1"/>
    </source>
</evidence>
<accession>A0A5M4FJU7</accession>
<evidence type="ECO:0000259" key="1">
    <source>
        <dbReference type="Pfam" id="PF20058"/>
    </source>
</evidence>
<dbReference type="EMBL" id="SDPQ02000001">
    <property type="protein sequence ID" value="KAA1400331.1"/>
    <property type="molecule type" value="Genomic_DNA"/>
</dbReference>
<protein>
    <recommendedName>
        <fullName evidence="1">DUF6457 domain-containing protein</fullName>
    </recommendedName>
</protein>
<dbReference type="Pfam" id="PF20058">
    <property type="entry name" value="DUF6457"/>
    <property type="match status" value="1"/>
</dbReference>
<reference evidence="2" key="1">
    <citation type="submission" date="2019-09" db="EMBL/GenBank/DDBJ databases">
        <authorList>
            <person name="Li J."/>
        </authorList>
    </citation>
    <scope>NUCLEOTIDE SEQUENCE [LARGE SCALE GENOMIC DNA]</scope>
    <source>
        <strain evidence="2">JCM 14732</strain>
    </source>
</reference>
<evidence type="ECO:0000313" key="3">
    <source>
        <dbReference type="Proteomes" id="UP000380867"/>
    </source>
</evidence>
<dbReference type="AlphaFoldDB" id="A0A5M4FJU7"/>
<organism evidence="2 3">
    <name type="scientific">Aeromicrobium ginsengisoli</name>
    <dbReference type="NCBI Taxonomy" id="363867"/>
    <lineage>
        <taxon>Bacteria</taxon>
        <taxon>Bacillati</taxon>
        <taxon>Actinomycetota</taxon>
        <taxon>Actinomycetes</taxon>
        <taxon>Propionibacteriales</taxon>
        <taxon>Nocardioidaceae</taxon>
        <taxon>Aeromicrobium</taxon>
    </lineage>
</organism>
<keyword evidence="3" id="KW-1185">Reference proteome</keyword>